<protein>
    <submittedName>
        <fullName evidence="3">MAM domain-containing protein</fullName>
    </submittedName>
</protein>
<dbReference type="WBParaSite" id="nRc.2.0.1.t47665-RA">
    <property type="protein sequence ID" value="nRc.2.0.1.t47665-RA"/>
    <property type="gene ID" value="nRc.2.0.1.g47665"/>
</dbReference>
<dbReference type="AlphaFoldDB" id="A0A915L960"/>
<dbReference type="InterPro" id="IPR000998">
    <property type="entry name" value="MAM_dom"/>
</dbReference>
<dbReference type="InterPro" id="IPR013320">
    <property type="entry name" value="ConA-like_dom_sf"/>
</dbReference>
<name>A0A915L960_ROMCU</name>
<accession>A0A915L960</accession>
<dbReference type="Proteomes" id="UP000887565">
    <property type="component" value="Unplaced"/>
</dbReference>
<dbReference type="Gene3D" id="2.60.120.200">
    <property type="match status" value="1"/>
</dbReference>
<dbReference type="SUPFAM" id="SSF49899">
    <property type="entry name" value="Concanavalin A-like lectins/glucanases"/>
    <property type="match status" value="1"/>
</dbReference>
<reference evidence="3" key="1">
    <citation type="submission" date="2022-11" db="UniProtKB">
        <authorList>
            <consortium name="WormBaseParasite"/>
        </authorList>
    </citation>
    <scope>IDENTIFICATION</scope>
</reference>
<evidence type="ECO:0000313" key="2">
    <source>
        <dbReference type="Proteomes" id="UP000887565"/>
    </source>
</evidence>
<evidence type="ECO:0000313" key="3">
    <source>
        <dbReference type="WBParaSite" id="nRc.2.0.1.t47665-RA"/>
    </source>
</evidence>
<dbReference type="GO" id="GO:0016020">
    <property type="term" value="C:membrane"/>
    <property type="evidence" value="ECO:0007669"/>
    <property type="project" value="InterPro"/>
</dbReference>
<evidence type="ECO:0000259" key="1">
    <source>
        <dbReference type="PROSITE" id="PS50060"/>
    </source>
</evidence>
<dbReference type="PROSITE" id="PS50060">
    <property type="entry name" value="MAM_2"/>
    <property type="match status" value="1"/>
</dbReference>
<proteinExistence type="predicted"/>
<sequence length="440" mass="48767">MHERPCFLSQTAEKARLTFERCPNFGEKLLTTYIIYTLNELAGQVELHDFPGKAINGCLNADAPGLICDFSNDTICGYFGTEDNHWFTVTGQADHEIWKKSVNADVTPTPPSSAVQLLAEAPIGVVESDYISCLKNEGTIMFSFWATDNANLAVCLVTKISEREICSESYNQSSTSYPGPFSFVVKRSINEPFKIQYVASLNTGVGQGFVFLDELGFFGRNCENSTCSSLPAITVSVASTFMSIEPVKTSTEFTTVTTTPTTMILNATIKTDNNNATATISTKIPEIVLSAEKCGISLCDFEKNMCDYSNSKLATVEWMRRNTKLGHPLTRINDIRLNNKTGFYLATMLTTNDKDIAILQSSVFDQAKARKLKITYFRAIYGTVLALCQEKIDQAGQRQPMYLTALQMKKCPVISKELSGANALVWNTIDVELDRQTYMV</sequence>
<keyword evidence="2" id="KW-1185">Reference proteome</keyword>
<feature type="domain" description="MAM" evidence="1">
    <location>
        <begin position="297"/>
        <end position="345"/>
    </location>
</feature>
<organism evidence="2 3">
    <name type="scientific">Romanomermis culicivorax</name>
    <name type="common">Nematode worm</name>
    <dbReference type="NCBI Taxonomy" id="13658"/>
    <lineage>
        <taxon>Eukaryota</taxon>
        <taxon>Metazoa</taxon>
        <taxon>Ecdysozoa</taxon>
        <taxon>Nematoda</taxon>
        <taxon>Enoplea</taxon>
        <taxon>Dorylaimia</taxon>
        <taxon>Mermithida</taxon>
        <taxon>Mermithoidea</taxon>
        <taxon>Mermithidae</taxon>
        <taxon>Romanomermis</taxon>
    </lineage>
</organism>